<protein>
    <submittedName>
        <fullName evidence="2">GNAT superfamily N-acetyltransferase</fullName>
    </submittedName>
</protein>
<dbReference type="Gene3D" id="3.40.630.30">
    <property type="match status" value="1"/>
</dbReference>
<gene>
    <name evidence="2" type="ORF">FHS30_002956</name>
</gene>
<feature type="domain" description="N-acetyltransferase" evidence="1">
    <location>
        <begin position="1"/>
        <end position="130"/>
    </location>
</feature>
<dbReference type="EMBL" id="JACHXZ010000004">
    <property type="protein sequence ID" value="MBB3169743.1"/>
    <property type="molecule type" value="Genomic_DNA"/>
</dbReference>
<keyword evidence="2" id="KW-0808">Transferase</keyword>
<dbReference type="InterPro" id="IPR016181">
    <property type="entry name" value="Acyl_CoA_acyltransferase"/>
</dbReference>
<dbReference type="RefSeq" id="WP_183911234.1">
    <property type="nucleotide sequence ID" value="NZ_JACHXZ010000004.1"/>
</dbReference>
<proteinExistence type="predicted"/>
<evidence type="ECO:0000313" key="2">
    <source>
        <dbReference type="EMBL" id="MBB3169743.1"/>
    </source>
</evidence>
<keyword evidence="3" id="KW-1185">Reference proteome</keyword>
<dbReference type="CDD" id="cd04301">
    <property type="entry name" value="NAT_SF"/>
    <property type="match status" value="1"/>
</dbReference>
<dbReference type="SUPFAM" id="SSF55729">
    <property type="entry name" value="Acyl-CoA N-acyltransferases (Nat)"/>
    <property type="match status" value="1"/>
</dbReference>
<dbReference type="GO" id="GO:0016747">
    <property type="term" value="F:acyltransferase activity, transferring groups other than amino-acyl groups"/>
    <property type="evidence" value="ECO:0007669"/>
    <property type="project" value="InterPro"/>
</dbReference>
<dbReference type="AlphaFoldDB" id="A0A839UPP1"/>
<evidence type="ECO:0000313" key="3">
    <source>
        <dbReference type="Proteomes" id="UP000559987"/>
    </source>
</evidence>
<comment type="caution">
    <text evidence="2">The sequence shown here is derived from an EMBL/GenBank/DDBJ whole genome shotgun (WGS) entry which is preliminary data.</text>
</comment>
<dbReference type="PROSITE" id="PS51186">
    <property type="entry name" value="GNAT"/>
    <property type="match status" value="1"/>
</dbReference>
<name>A0A839UPP1_9GAMM</name>
<dbReference type="Proteomes" id="UP000559987">
    <property type="component" value="Unassembled WGS sequence"/>
</dbReference>
<sequence>MNLEALEFTRRQGLDLPLANAFYKRVDKRLKARADERVWTAQWQGQTVAALRLRPLPSGEHLVTGVLVDPEWRCRGIARRLLEEARVDFSRRYTYLFCEPQLAPLYTHTGFQQVQKNDMPDPLVGRWQAYQRKTPELIAMCFN</sequence>
<accession>A0A839UPP1</accession>
<organism evidence="2 3">
    <name type="scientific">Simiduia aestuariiviva</name>
    <dbReference type="NCBI Taxonomy" id="1510459"/>
    <lineage>
        <taxon>Bacteria</taxon>
        <taxon>Pseudomonadati</taxon>
        <taxon>Pseudomonadota</taxon>
        <taxon>Gammaproteobacteria</taxon>
        <taxon>Cellvibrionales</taxon>
        <taxon>Cellvibrionaceae</taxon>
        <taxon>Simiduia</taxon>
    </lineage>
</organism>
<reference evidence="2 3" key="1">
    <citation type="submission" date="2020-08" db="EMBL/GenBank/DDBJ databases">
        <title>Genomic Encyclopedia of Type Strains, Phase III (KMG-III): the genomes of soil and plant-associated and newly described type strains.</title>
        <authorList>
            <person name="Whitman W."/>
        </authorList>
    </citation>
    <scope>NUCLEOTIDE SEQUENCE [LARGE SCALE GENOMIC DNA]</scope>
    <source>
        <strain evidence="2 3">CECT 8571</strain>
    </source>
</reference>
<dbReference type="Pfam" id="PF13508">
    <property type="entry name" value="Acetyltransf_7"/>
    <property type="match status" value="1"/>
</dbReference>
<dbReference type="InterPro" id="IPR000182">
    <property type="entry name" value="GNAT_dom"/>
</dbReference>
<evidence type="ECO:0000259" key="1">
    <source>
        <dbReference type="PROSITE" id="PS51186"/>
    </source>
</evidence>